<proteinExistence type="predicted"/>
<evidence type="ECO:0000313" key="2">
    <source>
        <dbReference type="EMBL" id="ERK56256.1"/>
    </source>
</evidence>
<dbReference type="eggNOG" id="COG3475">
    <property type="taxonomic scope" value="Bacteria"/>
</dbReference>
<dbReference type="PANTHER" id="PTHR43404:SF2">
    <property type="entry name" value="LIPOPOLYSACCHARIDE CHOLINEPHOSPHOTRANSFERASE LICD"/>
    <property type="match status" value="1"/>
</dbReference>
<dbReference type="GO" id="GO:0009100">
    <property type="term" value="P:glycoprotein metabolic process"/>
    <property type="evidence" value="ECO:0007669"/>
    <property type="project" value="UniProtKB-ARBA"/>
</dbReference>
<dbReference type="Proteomes" id="UP000016637">
    <property type="component" value="Unassembled WGS sequence"/>
</dbReference>
<reference evidence="2 3" key="1">
    <citation type="submission" date="2013-08" db="EMBL/GenBank/DDBJ databases">
        <authorList>
            <person name="Weinstock G."/>
            <person name="Sodergren E."/>
            <person name="Wylie T."/>
            <person name="Fulton L."/>
            <person name="Fulton R."/>
            <person name="Fronick C."/>
            <person name="O'Laughlin M."/>
            <person name="Godfrey J."/>
            <person name="Miner T."/>
            <person name="Herter B."/>
            <person name="Appelbaum E."/>
            <person name="Cordes M."/>
            <person name="Lek S."/>
            <person name="Wollam A."/>
            <person name="Pepin K.H."/>
            <person name="Palsikar V.B."/>
            <person name="Mitreva M."/>
            <person name="Wilson R.K."/>
        </authorList>
    </citation>
    <scope>NUCLEOTIDE SEQUENCE [LARGE SCALE GENOMIC DNA]</scope>
    <source>
        <strain evidence="2 3">ATCC 700627</strain>
    </source>
</reference>
<evidence type="ECO:0000259" key="1">
    <source>
        <dbReference type="Pfam" id="PF04991"/>
    </source>
</evidence>
<gene>
    <name evidence="2" type="ORF">HMPREF1983_01443</name>
</gene>
<dbReference type="InterPro" id="IPR007074">
    <property type="entry name" value="LicD/FKTN/FKRP_NTP_transf"/>
</dbReference>
<comment type="caution">
    <text evidence="2">The sequence shown here is derived from an EMBL/GenBank/DDBJ whole genome shotgun (WGS) entry which is preliminary data.</text>
</comment>
<protein>
    <submittedName>
        <fullName evidence="2">LICD family protein</fullName>
    </submittedName>
</protein>
<name>U2QID1_9BACL</name>
<organism evidence="2 3">
    <name type="scientific">Gemella bergeri ATCC 700627</name>
    <dbReference type="NCBI Taxonomy" id="1321820"/>
    <lineage>
        <taxon>Bacteria</taxon>
        <taxon>Bacillati</taxon>
        <taxon>Bacillota</taxon>
        <taxon>Bacilli</taxon>
        <taxon>Bacillales</taxon>
        <taxon>Gemellaceae</taxon>
        <taxon>Gemella</taxon>
    </lineage>
</organism>
<dbReference type="EMBL" id="AWVP01000098">
    <property type="protein sequence ID" value="ERK56256.1"/>
    <property type="molecule type" value="Genomic_DNA"/>
</dbReference>
<evidence type="ECO:0000313" key="3">
    <source>
        <dbReference type="Proteomes" id="UP000016637"/>
    </source>
</evidence>
<dbReference type="PANTHER" id="PTHR43404">
    <property type="entry name" value="LIPOPOLYSACCHARIDE CHOLINEPHOSPHOTRANSFERASE LICD"/>
    <property type="match status" value="1"/>
</dbReference>
<dbReference type="HOGENOM" id="CLU_075543_1_0_9"/>
<dbReference type="RefSeq" id="WP_021753092.1">
    <property type="nucleotide sequence ID" value="NZ_KI271844.1"/>
</dbReference>
<accession>U2QID1</accession>
<keyword evidence="3" id="KW-1185">Reference proteome</keyword>
<sequence length="287" mass="34111">MKIDKNNSNLNTLQKEILDIFSQLLLIFDNMNITYYIQGGTMLGAVRHQGFIPWDDDIDIAIPREQYKYFLNNAERYLGKNLELRVYDDNSDHHYYFSRIVNKNHQVKRLGSKDNRIENVWVDIFPLDGMPSGRIKREIHKGRLLVNRLLYHISCLEKVNTKRPDRSFLEKVIIKAASVIPVGKYFNTNNQLIKLDKLLTKYPYEKSDWVINFMGQTSYKFNELFPKKIYSSCEEYNFENLKVIGPKEYDIYLRTLYGDYMKLPKEKDRNAHKTIIVEVDRDDERNS</sequence>
<dbReference type="Pfam" id="PF04991">
    <property type="entry name" value="LicD"/>
    <property type="match status" value="1"/>
</dbReference>
<dbReference type="PATRIC" id="fig|1321820.3.peg.1393"/>
<dbReference type="InterPro" id="IPR052942">
    <property type="entry name" value="LPS_cholinephosphotransferase"/>
</dbReference>
<feature type="domain" description="LicD/FKTN/FKRP nucleotidyltransferase" evidence="1">
    <location>
        <begin position="31"/>
        <end position="258"/>
    </location>
</feature>
<dbReference type="AlphaFoldDB" id="U2QID1"/>